<dbReference type="Pfam" id="PF00118">
    <property type="entry name" value="Cpn60_TCP1"/>
    <property type="match status" value="1"/>
</dbReference>
<evidence type="ECO:0000256" key="3">
    <source>
        <dbReference type="ARBA" id="ARBA00022840"/>
    </source>
</evidence>
<dbReference type="PROSITE" id="PS00751">
    <property type="entry name" value="TCP1_2"/>
    <property type="match status" value="1"/>
</dbReference>
<evidence type="ECO:0000256" key="1">
    <source>
        <dbReference type="ARBA" id="ARBA00008020"/>
    </source>
</evidence>
<organism evidence="6 7">
    <name type="scientific">Methanococcoides methylutens</name>
    <dbReference type="NCBI Taxonomy" id="2226"/>
    <lineage>
        <taxon>Archaea</taxon>
        <taxon>Methanobacteriati</taxon>
        <taxon>Methanobacteriota</taxon>
        <taxon>Stenosarchaea group</taxon>
        <taxon>Methanomicrobia</taxon>
        <taxon>Methanosarcinales</taxon>
        <taxon>Methanosarcinaceae</taxon>
        <taxon>Methanococcoides</taxon>
    </lineage>
</organism>
<dbReference type="GO" id="GO:0051082">
    <property type="term" value="F:unfolded protein binding"/>
    <property type="evidence" value="ECO:0007669"/>
    <property type="project" value="InterPro"/>
</dbReference>
<dbReference type="EMBL" id="JRHO01000014">
    <property type="protein sequence ID" value="KGK98347.1"/>
    <property type="molecule type" value="Genomic_DNA"/>
</dbReference>
<dbReference type="AlphaFoldDB" id="A0A099SZM5"/>
<evidence type="ECO:0000256" key="5">
    <source>
        <dbReference type="RuleBase" id="RU004187"/>
    </source>
</evidence>
<dbReference type="SUPFAM" id="SSF54849">
    <property type="entry name" value="GroEL-intermediate domain like"/>
    <property type="match status" value="1"/>
</dbReference>
<evidence type="ECO:0000313" key="7">
    <source>
        <dbReference type="Proteomes" id="UP000029859"/>
    </source>
</evidence>
<gene>
    <name evidence="6" type="ORF">LI82_11585</name>
</gene>
<evidence type="ECO:0000256" key="2">
    <source>
        <dbReference type="ARBA" id="ARBA00022741"/>
    </source>
</evidence>
<evidence type="ECO:0000313" key="6">
    <source>
        <dbReference type="EMBL" id="KGK98347.1"/>
    </source>
</evidence>
<keyword evidence="2 5" id="KW-0547">Nucleotide-binding</keyword>
<dbReference type="InterPro" id="IPR017998">
    <property type="entry name" value="Chaperone_TCP-1"/>
</dbReference>
<dbReference type="GO" id="GO:0140662">
    <property type="term" value="F:ATP-dependent protein folding chaperone"/>
    <property type="evidence" value="ECO:0007669"/>
    <property type="project" value="InterPro"/>
</dbReference>
<proteinExistence type="inferred from homology"/>
<comment type="similarity">
    <text evidence="1 5">Belongs to the TCP-1 chaperonin family.</text>
</comment>
<dbReference type="Gene3D" id="1.10.560.10">
    <property type="entry name" value="GroEL-like equatorial domain"/>
    <property type="match status" value="1"/>
</dbReference>
<dbReference type="SUPFAM" id="SSF52029">
    <property type="entry name" value="GroEL apical domain-like"/>
    <property type="match status" value="1"/>
</dbReference>
<keyword evidence="7" id="KW-1185">Reference proteome</keyword>
<keyword evidence="3 5" id="KW-0067">ATP-binding</keyword>
<name>A0A099SZM5_METMT</name>
<evidence type="ECO:0000256" key="4">
    <source>
        <dbReference type="ARBA" id="ARBA00023186"/>
    </source>
</evidence>
<protein>
    <submittedName>
        <fullName evidence="6">Molecular chaperone Hsp60</fullName>
    </submittedName>
</protein>
<dbReference type="OrthoDB" id="133153at2157"/>
<dbReference type="InterPro" id="IPR002194">
    <property type="entry name" value="Chaperonin_TCP-1_CS"/>
</dbReference>
<dbReference type="PANTHER" id="PTHR11353">
    <property type="entry name" value="CHAPERONIN"/>
    <property type="match status" value="1"/>
</dbReference>
<keyword evidence="4 5" id="KW-0143">Chaperone</keyword>
<dbReference type="Gene3D" id="3.30.260.10">
    <property type="entry name" value="TCP-1-like chaperonin intermediate domain"/>
    <property type="match status" value="1"/>
</dbReference>
<dbReference type="Proteomes" id="UP000029859">
    <property type="component" value="Unassembled WGS sequence"/>
</dbReference>
<dbReference type="InterPro" id="IPR027410">
    <property type="entry name" value="TCP-1-like_intermed_sf"/>
</dbReference>
<dbReference type="PRINTS" id="PR00304">
    <property type="entry name" value="TCOMPLEXTCP1"/>
</dbReference>
<accession>A0A099SZM5</accession>
<dbReference type="SUPFAM" id="SSF48592">
    <property type="entry name" value="GroEL equatorial domain-like"/>
    <property type="match status" value="1"/>
</dbReference>
<dbReference type="InterPro" id="IPR002423">
    <property type="entry name" value="Cpn60/GroEL/TCP-1"/>
</dbReference>
<reference evidence="6 7" key="1">
    <citation type="submission" date="2014-09" db="EMBL/GenBank/DDBJ databases">
        <title>Draft genome sequence of an obligately methylotrophic methanogen, Methanococcoides methylutens, isolated from marine sediment.</title>
        <authorList>
            <person name="Guan Y."/>
            <person name="Ngugi D.K."/>
            <person name="Blom J."/>
            <person name="Ali S."/>
            <person name="Ferry J.G."/>
            <person name="Stingl U."/>
        </authorList>
    </citation>
    <scope>NUCLEOTIDE SEQUENCE [LARGE SCALE GENOMIC DNA]</scope>
    <source>
        <strain evidence="6 7">DSM 2657</strain>
    </source>
</reference>
<comment type="caution">
    <text evidence="6">The sequence shown here is derived from an EMBL/GenBank/DDBJ whole genome shotgun (WGS) entry which is preliminary data.</text>
</comment>
<dbReference type="GO" id="GO:0016887">
    <property type="term" value="F:ATP hydrolysis activity"/>
    <property type="evidence" value="ECO:0007669"/>
    <property type="project" value="InterPro"/>
</dbReference>
<dbReference type="InterPro" id="IPR027409">
    <property type="entry name" value="GroEL-like_apical_dom_sf"/>
</dbReference>
<dbReference type="Gene3D" id="3.50.7.10">
    <property type="entry name" value="GroEL"/>
    <property type="match status" value="1"/>
</dbReference>
<sequence length="536" mass="59868">MSSIINNVGQQQNNLDDIYQLAQSVRQKIGLEGDVEDKELIDHLETACSEIKELLSSSFGPRGLNKLITNHVDDIYLTNDGKTIIEQIDVLHPIVTSLKELSRSMDKSCGDGTKTAVILASGLIINAVKLIKIGFHPTTIIKGYKLALNKAYELLELNSITARTYDESYAAILSATVSKGIEFDQAEVLSTIVVDVIEHLRTLSVDGYLDLDENVKIMKKVGGPEIVHLNGVILDESPARFDMPRSFIDSKILILNYDVKLKSEIVNSRHNISMDSIETAYLFEEERKRILGNFAEKIINTGVNVVFCEGDVDSCIEEKLVKNNVLMFKKLKMKDLENISMATGAEIMSIRDDLNEQHLGKADKVEVKKRCGEDFAFIEIKDQKFSTILIWEPVKYALEKVEEAADDALNTAAFILRNKMVVTGGGGIEFELSQMLRSYASTIEGKEQFAVIEYANALEDIPRILAKNMGMNVIDSMTKMSYLYNKGLDARVDYSRKITENNPLVYDSATIKKLAIISATETANSVLRIDKIVMKK</sequence>
<dbReference type="GO" id="GO:0005524">
    <property type="term" value="F:ATP binding"/>
    <property type="evidence" value="ECO:0007669"/>
    <property type="project" value="UniProtKB-KW"/>
</dbReference>
<dbReference type="InterPro" id="IPR027413">
    <property type="entry name" value="GROEL-like_equatorial_sf"/>
</dbReference>
<dbReference type="RefSeq" id="WP_048196290.1">
    <property type="nucleotide sequence ID" value="NZ_CAAGSM010000001.1"/>
</dbReference>